<dbReference type="Proteomes" id="UP001152795">
    <property type="component" value="Unassembled WGS sequence"/>
</dbReference>
<protein>
    <submittedName>
        <fullName evidence="6">Uncharacterized protein</fullName>
    </submittedName>
</protein>
<dbReference type="EMBL" id="CACRXK020000034">
    <property type="protein sequence ID" value="CAB3977189.1"/>
    <property type="molecule type" value="Genomic_DNA"/>
</dbReference>
<evidence type="ECO:0000313" key="6">
    <source>
        <dbReference type="EMBL" id="CAB3977189.1"/>
    </source>
</evidence>
<dbReference type="PANTHER" id="PTHR21490:SF0">
    <property type="entry name" value="ENKURIN"/>
    <property type="match status" value="1"/>
</dbReference>
<dbReference type="GO" id="GO:0005879">
    <property type="term" value="C:axonemal microtubule"/>
    <property type="evidence" value="ECO:0007669"/>
    <property type="project" value="TreeGrafter"/>
</dbReference>
<evidence type="ECO:0000256" key="1">
    <source>
        <dbReference type="ARBA" id="ARBA00004138"/>
    </source>
</evidence>
<evidence type="ECO:0000313" key="7">
    <source>
        <dbReference type="Proteomes" id="UP001152795"/>
    </source>
</evidence>
<dbReference type="InterPro" id="IPR052102">
    <property type="entry name" value="Enkurin_domain-protein"/>
</dbReference>
<dbReference type="PANTHER" id="PTHR21490">
    <property type="entry name" value="ENKURIN-RELATED"/>
    <property type="match status" value="1"/>
</dbReference>
<dbReference type="PROSITE" id="PS51665">
    <property type="entry name" value="ENKURIN"/>
    <property type="match status" value="1"/>
</dbReference>
<dbReference type="GO" id="GO:0001669">
    <property type="term" value="C:acrosomal vesicle"/>
    <property type="evidence" value="ECO:0007669"/>
    <property type="project" value="TreeGrafter"/>
</dbReference>
<comment type="caution">
    <text evidence="6">The sequence shown here is derived from an EMBL/GenBank/DDBJ whole genome shotgun (WGS) entry which is preliminary data.</text>
</comment>
<evidence type="ECO:0000256" key="3">
    <source>
        <dbReference type="ARBA" id="ARBA00022490"/>
    </source>
</evidence>
<reference evidence="6" key="1">
    <citation type="submission" date="2020-04" db="EMBL/GenBank/DDBJ databases">
        <authorList>
            <person name="Alioto T."/>
            <person name="Alioto T."/>
            <person name="Gomez Garrido J."/>
        </authorList>
    </citation>
    <scope>NUCLEOTIDE SEQUENCE</scope>
    <source>
        <strain evidence="6">A484AB</strain>
    </source>
</reference>
<dbReference type="Pfam" id="PF13864">
    <property type="entry name" value="Enkurin"/>
    <property type="match status" value="1"/>
</dbReference>
<evidence type="ECO:0000256" key="4">
    <source>
        <dbReference type="ARBA" id="ARBA00023212"/>
    </source>
</evidence>
<organism evidence="6 7">
    <name type="scientific">Paramuricea clavata</name>
    <name type="common">Red gorgonian</name>
    <name type="synonym">Violescent sea-whip</name>
    <dbReference type="NCBI Taxonomy" id="317549"/>
    <lineage>
        <taxon>Eukaryota</taxon>
        <taxon>Metazoa</taxon>
        <taxon>Cnidaria</taxon>
        <taxon>Anthozoa</taxon>
        <taxon>Octocorallia</taxon>
        <taxon>Malacalcyonacea</taxon>
        <taxon>Plexauridae</taxon>
        <taxon>Paramuricea</taxon>
    </lineage>
</organism>
<keyword evidence="3" id="KW-0963">Cytoplasm</keyword>
<evidence type="ECO:0000256" key="5">
    <source>
        <dbReference type="ARBA" id="ARBA00023273"/>
    </source>
</evidence>
<dbReference type="OrthoDB" id="2123594at2759"/>
<evidence type="ECO:0000256" key="2">
    <source>
        <dbReference type="ARBA" id="ARBA00004245"/>
    </source>
</evidence>
<dbReference type="InterPro" id="IPR027012">
    <property type="entry name" value="Enkurin_dom"/>
</dbReference>
<dbReference type="AlphaFoldDB" id="A0A6S7FMM7"/>
<keyword evidence="7" id="KW-1185">Reference proteome</keyword>
<comment type="subcellular location">
    <subcellularLocation>
        <location evidence="1">Cell projection</location>
        <location evidence="1">Cilium</location>
    </subcellularLocation>
    <subcellularLocation>
        <location evidence="2">Cytoplasm</location>
        <location evidence="2">Cytoskeleton</location>
    </subcellularLocation>
</comment>
<proteinExistence type="predicted"/>
<accession>A0A6S7FMM7</accession>
<name>A0A6S7FMM7_PARCT</name>
<keyword evidence="4" id="KW-0206">Cytoskeleton</keyword>
<keyword evidence="5" id="KW-0966">Cell projection</keyword>
<dbReference type="GO" id="GO:0005516">
    <property type="term" value="F:calmodulin binding"/>
    <property type="evidence" value="ECO:0007669"/>
    <property type="project" value="TreeGrafter"/>
</dbReference>
<sequence>MSTALAMGYLGARSRQQEESIYNLIPTIPPTEAKPPRYKSKFAETVRYDLRTNKTNAKTMGPAKVQLAKPKEFLAKHSKDKIIPEGKSQFSYPDAGSRKPAVPKHTDKPAIMGVKSNKNFITTNAVENIMSIPKKAEKKYADTKIGATHQLEPSGLTPKYRNKKDFGKTPQYLEMRKKEIEHAQIEYDAYIRERFRQGAMQQLSEGERQSIIDGLKTNWEELHHQYQGLSVVTDTAPKKARKESLEAQMKQLERDIETMEKHKVIYIAS</sequence>
<gene>
    <name evidence="6" type="ORF">PACLA_8A004475</name>
</gene>